<dbReference type="SUPFAM" id="SSF51905">
    <property type="entry name" value="FAD/NAD(P)-binding domain"/>
    <property type="match status" value="2"/>
</dbReference>
<dbReference type="EMBL" id="JBBJCI010000087">
    <property type="protein sequence ID" value="KAK7248694.1"/>
    <property type="molecule type" value="Genomic_DNA"/>
</dbReference>
<dbReference type="PANTHER" id="PTHR43755:SF1">
    <property type="entry name" value="FAD-DEPENDENT PYRIDINE NUCLEOTIDE-DISULPHIDE OXIDOREDUCTASE"/>
    <property type="match status" value="1"/>
</dbReference>
<dbReference type="InterPro" id="IPR036188">
    <property type="entry name" value="FAD/NAD-bd_sf"/>
</dbReference>
<dbReference type="InterPro" id="IPR052541">
    <property type="entry name" value="SQRD"/>
</dbReference>
<keyword evidence="2" id="KW-1185">Reference proteome</keyword>
<proteinExistence type="predicted"/>
<evidence type="ECO:0000313" key="2">
    <source>
        <dbReference type="Proteomes" id="UP001363151"/>
    </source>
</evidence>
<dbReference type="Gene3D" id="3.50.50.100">
    <property type="match status" value="1"/>
</dbReference>
<reference evidence="1 2" key="1">
    <citation type="submission" date="2024-03" db="EMBL/GenBank/DDBJ databases">
        <title>Aureococcus anophagefferens CCMP1851 and Kratosvirus quantuckense: Draft genome of a second virus-susceptible host strain in the model system.</title>
        <authorList>
            <person name="Chase E."/>
            <person name="Truchon A.R."/>
            <person name="Schepens W."/>
            <person name="Wilhelm S.W."/>
        </authorList>
    </citation>
    <scope>NUCLEOTIDE SEQUENCE [LARGE SCALE GENOMIC DNA]</scope>
    <source>
        <strain evidence="1 2">CCMP1851</strain>
    </source>
</reference>
<dbReference type="KEGG" id="aaf:AURANDRAFT_64856"/>
<comment type="caution">
    <text evidence="1">The sequence shown here is derived from an EMBL/GenBank/DDBJ whole genome shotgun (WGS) entry which is preliminary data.</text>
</comment>
<evidence type="ECO:0000313" key="1">
    <source>
        <dbReference type="EMBL" id="KAK7248694.1"/>
    </source>
</evidence>
<protein>
    <submittedName>
        <fullName evidence="1">Sulfide:quinone oxidoreductase</fullName>
    </submittedName>
</protein>
<gene>
    <name evidence="1" type="ORF">SO694_00040140</name>
</gene>
<dbReference type="Pfam" id="PF07992">
    <property type="entry name" value="Pyr_redox_2"/>
    <property type="match status" value="1"/>
</dbReference>
<dbReference type="GO" id="GO:0016491">
    <property type="term" value="F:oxidoreductase activity"/>
    <property type="evidence" value="ECO:0007669"/>
    <property type="project" value="InterPro"/>
</dbReference>
<name>A0ABR1G6H8_AURAN</name>
<sequence>MRIVIIGAGWGGQGVCKALAAASLPADTSITCIDGADHLSIGATWQFELEGRAAPVSLPLADSCAAPYLKRAAASTIDYGAKTVALEGGEVVGYDRLVLACGAVSDPSSVPGLAEHAIDLSAKGFAAPIEAFFEALGAGKKTVHVAVAKAPYKCPPLPFEVAFLVDAIARRRGVRDRVDIVVTYPVPWPFGGPKAKQAFAAAMDEKGIAYRPNTKLVSVAADGARKTTTLASTAEGAEGQVDDITSDLLLAVYPHRAPDLIAPALLNAKGSVPVDFRTSRVTKGGVADVFCVGDACAAVLPSVGSPIPKAGEFAYKAGVAVGELLAAELGGAEAPLPTARSAQCVAESGDGEGIVVGPNFDAVFRDPDHGKPAFVIEPASATGKVAWIQKFLDTFAPGKAPTFAPAA</sequence>
<dbReference type="Proteomes" id="UP001363151">
    <property type="component" value="Unassembled WGS sequence"/>
</dbReference>
<dbReference type="PANTHER" id="PTHR43755">
    <property type="match status" value="1"/>
</dbReference>
<accession>A0ABR1G6H8</accession>
<organism evidence="1 2">
    <name type="scientific">Aureococcus anophagefferens</name>
    <name type="common">Harmful bloom alga</name>
    <dbReference type="NCBI Taxonomy" id="44056"/>
    <lineage>
        <taxon>Eukaryota</taxon>
        <taxon>Sar</taxon>
        <taxon>Stramenopiles</taxon>
        <taxon>Ochrophyta</taxon>
        <taxon>Pelagophyceae</taxon>
        <taxon>Pelagomonadales</taxon>
        <taxon>Pelagomonadaceae</taxon>
        <taxon>Aureococcus</taxon>
    </lineage>
</organism>
<dbReference type="InterPro" id="IPR023753">
    <property type="entry name" value="FAD/NAD-binding_dom"/>
</dbReference>